<feature type="transmembrane region" description="Helical" evidence="9">
    <location>
        <begin position="314"/>
        <end position="338"/>
    </location>
</feature>
<feature type="domain" description="Major facilitator superfamily (MFS) profile" evidence="10">
    <location>
        <begin position="14"/>
        <end position="400"/>
    </location>
</feature>
<dbReference type="SUPFAM" id="SSF103473">
    <property type="entry name" value="MFS general substrate transporter"/>
    <property type="match status" value="1"/>
</dbReference>
<sequence>MNIEQKQNVKQQRKAFIALILGTLAAFGPLSIDMYLPSFPILAAEFSTSASMVQLSLTFFLLGACLGQLVTGPLSDVLGRRKPLLYGMILYVFTSIIISFTQTMEMFIFLRFIQGLAGAAGMVISRAVVRDLYSGSEMTKFFSLLALVNGMAPILAPIVGAQLLKWFPWQSIFFGLAIIGIIAFLLVFFGLSETLHQRDRSTGGLTNTIKTFGQLVTNHQFMGYVLSNGFIFATMFAYISGSSFVIQHVYGASTDTYSMIFAMNGIGIMIASQLTGRLAGRINEKTLLFAGILMSLIGGSTLLLLIYLNVKLAFIIPPLFLTVSSVGIVGTTSNSLALQNNRNVAGSASALLGVTNFIVGAIAAPIVGIAGEDTAVPMGIVMVVSSIGAILSYKILVRKVTIIEHN</sequence>
<evidence type="ECO:0000256" key="4">
    <source>
        <dbReference type="ARBA" id="ARBA00022448"/>
    </source>
</evidence>
<comment type="subcellular location">
    <subcellularLocation>
        <location evidence="1 9">Cell membrane</location>
        <topology evidence="1 9">Multi-pass membrane protein</topology>
    </subcellularLocation>
</comment>
<dbReference type="InterPro" id="IPR036259">
    <property type="entry name" value="MFS_trans_sf"/>
</dbReference>
<feature type="transmembrane region" description="Helical" evidence="9">
    <location>
        <begin position="52"/>
        <end position="71"/>
    </location>
</feature>
<dbReference type="NCBIfam" id="TIGR00710">
    <property type="entry name" value="efflux_Bcr_CflA"/>
    <property type="match status" value="1"/>
</dbReference>
<dbReference type="Proteomes" id="UP001165287">
    <property type="component" value="Unassembled WGS sequence"/>
</dbReference>
<feature type="transmembrane region" description="Helical" evidence="9">
    <location>
        <begin position="141"/>
        <end position="160"/>
    </location>
</feature>
<dbReference type="RefSeq" id="WP_224136352.1">
    <property type="nucleotide sequence ID" value="NZ_JAIQUM010000002.1"/>
</dbReference>
<dbReference type="PROSITE" id="PS00216">
    <property type="entry name" value="SUGAR_TRANSPORT_1"/>
    <property type="match status" value="1"/>
</dbReference>
<dbReference type="InterPro" id="IPR001958">
    <property type="entry name" value="Tet-R_TetA/multi-R_MdtG-like"/>
</dbReference>
<evidence type="ECO:0000256" key="7">
    <source>
        <dbReference type="ARBA" id="ARBA00022989"/>
    </source>
</evidence>
<dbReference type="InterPro" id="IPR011701">
    <property type="entry name" value="MFS"/>
</dbReference>
<feature type="transmembrane region" description="Helical" evidence="9">
    <location>
        <begin position="83"/>
        <end position="102"/>
    </location>
</feature>
<protein>
    <recommendedName>
        <fullName evidence="9">Bcr/CflA family efflux transporter</fullName>
    </recommendedName>
</protein>
<dbReference type="Gene3D" id="1.20.1720.10">
    <property type="entry name" value="Multidrug resistance protein D"/>
    <property type="match status" value="1"/>
</dbReference>
<organism evidence="11 12">
    <name type="scientific">Metabacillus rhizolycopersici</name>
    <dbReference type="NCBI Taxonomy" id="2875709"/>
    <lineage>
        <taxon>Bacteria</taxon>
        <taxon>Bacillati</taxon>
        <taxon>Bacillota</taxon>
        <taxon>Bacilli</taxon>
        <taxon>Bacillales</taxon>
        <taxon>Bacillaceae</taxon>
        <taxon>Metabacillus</taxon>
    </lineage>
</organism>
<evidence type="ECO:0000313" key="11">
    <source>
        <dbReference type="EMBL" id="MBZ5748990.1"/>
    </source>
</evidence>
<evidence type="ECO:0000256" key="6">
    <source>
        <dbReference type="ARBA" id="ARBA00022692"/>
    </source>
</evidence>
<evidence type="ECO:0000256" key="1">
    <source>
        <dbReference type="ARBA" id="ARBA00004651"/>
    </source>
</evidence>
<keyword evidence="7 9" id="KW-1133">Transmembrane helix</keyword>
<evidence type="ECO:0000256" key="9">
    <source>
        <dbReference type="RuleBase" id="RU365088"/>
    </source>
</evidence>
<feature type="transmembrane region" description="Helical" evidence="9">
    <location>
        <begin position="108"/>
        <end position="129"/>
    </location>
</feature>
<evidence type="ECO:0000256" key="3">
    <source>
        <dbReference type="ARBA" id="ARBA00007520"/>
    </source>
</evidence>
<dbReference type="EMBL" id="JAIQUM010000002">
    <property type="protein sequence ID" value="MBZ5748990.1"/>
    <property type="molecule type" value="Genomic_DNA"/>
</dbReference>
<comment type="caution">
    <text evidence="11">The sequence shown here is derived from an EMBL/GenBank/DDBJ whole genome shotgun (WGS) entry which is preliminary data.</text>
</comment>
<keyword evidence="6 9" id="KW-0812">Transmembrane</keyword>
<dbReference type="Pfam" id="PF07690">
    <property type="entry name" value="MFS_1"/>
    <property type="match status" value="1"/>
</dbReference>
<evidence type="ECO:0000256" key="8">
    <source>
        <dbReference type="ARBA" id="ARBA00023136"/>
    </source>
</evidence>
<gene>
    <name evidence="11" type="ORF">K9V48_01655</name>
</gene>
<evidence type="ECO:0000259" key="10">
    <source>
        <dbReference type="PROSITE" id="PS50850"/>
    </source>
</evidence>
<dbReference type="CDD" id="cd17320">
    <property type="entry name" value="MFS_MdfA_MDR_like"/>
    <property type="match status" value="1"/>
</dbReference>
<dbReference type="InterPro" id="IPR005829">
    <property type="entry name" value="Sugar_transporter_CS"/>
</dbReference>
<feature type="transmembrane region" description="Helical" evidence="9">
    <location>
        <begin position="350"/>
        <end position="370"/>
    </location>
</feature>
<name>A0ABS7UM29_9BACI</name>
<feature type="transmembrane region" description="Helical" evidence="9">
    <location>
        <begin position="287"/>
        <end position="308"/>
    </location>
</feature>
<evidence type="ECO:0000256" key="5">
    <source>
        <dbReference type="ARBA" id="ARBA00022475"/>
    </source>
</evidence>
<dbReference type="PANTHER" id="PTHR23502">
    <property type="entry name" value="MAJOR FACILITATOR SUPERFAMILY"/>
    <property type="match status" value="1"/>
</dbReference>
<feature type="transmembrane region" description="Helical" evidence="9">
    <location>
        <begin position="172"/>
        <end position="191"/>
    </location>
</feature>
<feature type="transmembrane region" description="Helical" evidence="9">
    <location>
        <begin position="256"/>
        <end position="275"/>
    </location>
</feature>
<dbReference type="InterPro" id="IPR004812">
    <property type="entry name" value="Efflux_drug-R_Bcr/CmlA"/>
</dbReference>
<dbReference type="PRINTS" id="PR01035">
    <property type="entry name" value="TCRTETA"/>
</dbReference>
<proteinExistence type="inferred from homology"/>
<reference evidence="11" key="1">
    <citation type="submission" date="2024-05" db="EMBL/GenBank/DDBJ databases">
        <title>Metabacillus sp. nov., isolated from the rhizosphere soil of tomato plants.</title>
        <authorList>
            <person name="Ma R."/>
        </authorList>
    </citation>
    <scope>NUCLEOTIDE SEQUENCE</scope>
    <source>
        <strain evidence="11">DBTR6</strain>
    </source>
</reference>
<dbReference type="PANTHER" id="PTHR23502:SF132">
    <property type="entry name" value="POLYAMINE TRANSPORTER 2-RELATED"/>
    <property type="match status" value="1"/>
</dbReference>
<dbReference type="InterPro" id="IPR020846">
    <property type="entry name" value="MFS_dom"/>
</dbReference>
<dbReference type="NCBIfam" id="NF008314">
    <property type="entry name" value="PRK11102.1"/>
    <property type="match status" value="1"/>
</dbReference>
<feature type="transmembrane region" description="Helical" evidence="9">
    <location>
        <begin position="15"/>
        <end position="32"/>
    </location>
</feature>
<keyword evidence="5 9" id="KW-1003">Cell membrane</keyword>
<comment type="similarity">
    <text evidence="3">Belongs to the major facilitator superfamily. TCR/Tet family.</text>
</comment>
<accession>A0ABS7UM29</accession>
<dbReference type="PROSITE" id="PS50850">
    <property type="entry name" value="MFS"/>
    <property type="match status" value="1"/>
</dbReference>
<evidence type="ECO:0000256" key="2">
    <source>
        <dbReference type="ARBA" id="ARBA00006236"/>
    </source>
</evidence>
<keyword evidence="4 9" id="KW-0813">Transport</keyword>
<keyword evidence="12" id="KW-1185">Reference proteome</keyword>
<keyword evidence="8 9" id="KW-0472">Membrane</keyword>
<evidence type="ECO:0000313" key="12">
    <source>
        <dbReference type="Proteomes" id="UP001165287"/>
    </source>
</evidence>
<comment type="similarity">
    <text evidence="2 9">Belongs to the major facilitator superfamily. Bcr/CmlA family.</text>
</comment>
<feature type="transmembrane region" description="Helical" evidence="9">
    <location>
        <begin position="376"/>
        <end position="396"/>
    </location>
</feature>
<feature type="transmembrane region" description="Helical" evidence="9">
    <location>
        <begin position="230"/>
        <end position="250"/>
    </location>
</feature>